<reference evidence="5" key="1">
    <citation type="journal article" date="2023" name="Mol. Phylogenet. Evol.">
        <title>Genome-scale phylogeny and comparative genomics of the fungal order Sordariales.</title>
        <authorList>
            <person name="Hensen N."/>
            <person name="Bonometti L."/>
            <person name="Westerberg I."/>
            <person name="Brannstrom I.O."/>
            <person name="Guillou S."/>
            <person name="Cros-Aarteil S."/>
            <person name="Calhoun S."/>
            <person name="Haridas S."/>
            <person name="Kuo A."/>
            <person name="Mondo S."/>
            <person name="Pangilinan J."/>
            <person name="Riley R."/>
            <person name="LaButti K."/>
            <person name="Andreopoulos B."/>
            <person name="Lipzen A."/>
            <person name="Chen C."/>
            <person name="Yan M."/>
            <person name="Daum C."/>
            <person name="Ng V."/>
            <person name="Clum A."/>
            <person name="Steindorff A."/>
            <person name="Ohm R.A."/>
            <person name="Martin F."/>
            <person name="Silar P."/>
            <person name="Natvig D.O."/>
            <person name="Lalanne C."/>
            <person name="Gautier V."/>
            <person name="Ament-Velasquez S.L."/>
            <person name="Kruys A."/>
            <person name="Hutchinson M.I."/>
            <person name="Powell A.J."/>
            <person name="Barry K."/>
            <person name="Miller A.N."/>
            <person name="Grigoriev I.V."/>
            <person name="Debuchy R."/>
            <person name="Gladieux P."/>
            <person name="Hiltunen Thoren M."/>
            <person name="Johannesson H."/>
        </authorList>
    </citation>
    <scope>NUCLEOTIDE SEQUENCE</scope>
    <source>
        <strain evidence="5">CBS 731.68</strain>
    </source>
</reference>
<organism evidence="5 6">
    <name type="scientific">Parathielavia appendiculata</name>
    <dbReference type="NCBI Taxonomy" id="2587402"/>
    <lineage>
        <taxon>Eukaryota</taxon>
        <taxon>Fungi</taxon>
        <taxon>Dikarya</taxon>
        <taxon>Ascomycota</taxon>
        <taxon>Pezizomycotina</taxon>
        <taxon>Sordariomycetes</taxon>
        <taxon>Sordariomycetidae</taxon>
        <taxon>Sordariales</taxon>
        <taxon>Chaetomiaceae</taxon>
        <taxon>Parathielavia</taxon>
    </lineage>
</organism>
<reference evidence="5" key="2">
    <citation type="submission" date="2023-05" db="EMBL/GenBank/DDBJ databases">
        <authorList>
            <consortium name="Lawrence Berkeley National Laboratory"/>
            <person name="Steindorff A."/>
            <person name="Hensen N."/>
            <person name="Bonometti L."/>
            <person name="Westerberg I."/>
            <person name="Brannstrom I.O."/>
            <person name="Guillou S."/>
            <person name="Cros-Aarteil S."/>
            <person name="Calhoun S."/>
            <person name="Haridas S."/>
            <person name="Kuo A."/>
            <person name="Mondo S."/>
            <person name="Pangilinan J."/>
            <person name="Riley R."/>
            <person name="Labutti K."/>
            <person name="Andreopoulos B."/>
            <person name="Lipzen A."/>
            <person name="Chen C."/>
            <person name="Yanf M."/>
            <person name="Daum C."/>
            <person name="Ng V."/>
            <person name="Clum A."/>
            <person name="Ohm R."/>
            <person name="Martin F."/>
            <person name="Silar P."/>
            <person name="Natvig D."/>
            <person name="Lalanne C."/>
            <person name="Gautier V."/>
            <person name="Ament-Velasquez S.L."/>
            <person name="Kruys A."/>
            <person name="Hutchinson M.I."/>
            <person name="Powell A.J."/>
            <person name="Barry K."/>
            <person name="Miller A.N."/>
            <person name="Grigoriev I.V."/>
            <person name="Debuchy R."/>
            <person name="Gladieux P."/>
            <person name="Thoren M.H."/>
            <person name="Johannesson H."/>
        </authorList>
    </citation>
    <scope>NUCLEOTIDE SEQUENCE</scope>
    <source>
        <strain evidence="5">CBS 731.68</strain>
    </source>
</reference>
<name>A0AAN6U3J1_9PEZI</name>
<gene>
    <name evidence="5" type="ORF">N657DRAFT_279818</name>
</gene>
<evidence type="ECO:0000256" key="1">
    <source>
        <dbReference type="ARBA" id="ARBA00022603"/>
    </source>
</evidence>
<dbReference type="InterPro" id="IPR017805">
    <property type="entry name" value="SAM_MeTrfase_EasF-type_put"/>
</dbReference>
<dbReference type="NCBIfam" id="TIGR03439">
    <property type="entry name" value="methyl_EasF"/>
    <property type="match status" value="1"/>
</dbReference>
<feature type="domain" description="Histidine-specific methyltransferase SAM-dependent" evidence="4">
    <location>
        <begin position="65"/>
        <end position="391"/>
    </location>
</feature>
<evidence type="ECO:0000259" key="4">
    <source>
        <dbReference type="Pfam" id="PF10017"/>
    </source>
</evidence>
<keyword evidence="6" id="KW-1185">Reference proteome</keyword>
<evidence type="ECO:0000256" key="3">
    <source>
        <dbReference type="ARBA" id="ARBA00022691"/>
    </source>
</evidence>
<dbReference type="GeneID" id="87823360"/>
<keyword evidence="1" id="KW-0489">Methyltransferase</keyword>
<dbReference type="PANTHER" id="PTHR43397">
    <property type="entry name" value="ERGOTHIONEINE BIOSYNTHESIS PROTEIN 1"/>
    <property type="match status" value="1"/>
</dbReference>
<dbReference type="GO" id="GO:0008168">
    <property type="term" value="F:methyltransferase activity"/>
    <property type="evidence" value="ECO:0007669"/>
    <property type="project" value="UniProtKB-KW"/>
</dbReference>
<dbReference type="RefSeq" id="XP_062649578.1">
    <property type="nucleotide sequence ID" value="XM_062786592.1"/>
</dbReference>
<dbReference type="Gene3D" id="3.40.50.150">
    <property type="entry name" value="Vaccinia Virus protein VP39"/>
    <property type="match status" value="1"/>
</dbReference>
<accession>A0AAN6U3J1</accession>
<dbReference type="GO" id="GO:0032259">
    <property type="term" value="P:methylation"/>
    <property type="evidence" value="ECO:0007669"/>
    <property type="project" value="UniProtKB-KW"/>
</dbReference>
<protein>
    <recommendedName>
        <fullName evidence="4">Histidine-specific methyltransferase SAM-dependent domain-containing protein</fullName>
    </recommendedName>
</protein>
<dbReference type="EMBL" id="MU853225">
    <property type="protein sequence ID" value="KAK4125807.1"/>
    <property type="molecule type" value="Genomic_DNA"/>
</dbReference>
<dbReference type="Proteomes" id="UP001302602">
    <property type="component" value="Unassembled WGS sequence"/>
</dbReference>
<proteinExistence type="predicted"/>
<dbReference type="InterPro" id="IPR029063">
    <property type="entry name" value="SAM-dependent_MTases_sf"/>
</dbReference>
<dbReference type="InterPro" id="IPR019257">
    <property type="entry name" value="MeTrfase_dom"/>
</dbReference>
<keyword evidence="2" id="KW-0808">Transferase</keyword>
<evidence type="ECO:0000256" key="2">
    <source>
        <dbReference type="ARBA" id="ARBA00022679"/>
    </source>
</evidence>
<sequence length="412" mass="46651">MAVTLEAERPSQLGQVPIQTEITTTEKNTSFSWDVPLPLHAWPSSETRIVDIRSSDACPLDNLDASIIDGLTRPRGHKVLPSLLVWDQKGQTLYSDVLAADEYYPYRVEHELLQERVDEMASTIALCRTDLLVELGAGNMSKTAQLLSHLDKYLRAPVMYYALDVDQAQLERSLVQLNARTKLRWITPCGLLGTYDDGAKWLARPEMAAFRRTLVWMGSSIANCEQHEASQLLESFSQDPDTGTRQNLAGFLLLVDGCQDAGRINLAYDIPSGETRRWMLHALESARHQLHGKGDDDDAEIDRLLADENWRFEGRWHPEQQRYENYLVPTRDLIGVIQGQQICLEQGERIRLLGSGKWAENTVASVVSKPGLEVRKAWHHVEFNYGAYWLQPTIRRHDSGVDMMMSEAPLKG</sequence>
<dbReference type="AlphaFoldDB" id="A0AAN6U3J1"/>
<keyword evidence="3" id="KW-0949">S-adenosyl-L-methionine</keyword>
<dbReference type="InterPro" id="IPR051128">
    <property type="entry name" value="EgtD_Methyltrsf_superfamily"/>
</dbReference>
<dbReference type="Pfam" id="PF10017">
    <property type="entry name" value="Methyltransf_33"/>
    <property type="match status" value="1"/>
</dbReference>
<comment type="caution">
    <text evidence="5">The sequence shown here is derived from an EMBL/GenBank/DDBJ whole genome shotgun (WGS) entry which is preliminary data.</text>
</comment>
<evidence type="ECO:0000313" key="5">
    <source>
        <dbReference type="EMBL" id="KAK4125807.1"/>
    </source>
</evidence>
<dbReference type="PANTHER" id="PTHR43397:SF2">
    <property type="entry name" value="HISTIDINE-SPECIFIC METHYLTRANSFERASE SAM-DEPENDENT DOMAIN-CONTAINING PROTEIN"/>
    <property type="match status" value="1"/>
</dbReference>
<evidence type="ECO:0000313" key="6">
    <source>
        <dbReference type="Proteomes" id="UP001302602"/>
    </source>
</evidence>